<dbReference type="Pfam" id="PF01193">
    <property type="entry name" value="RNA_pol_L"/>
    <property type="match status" value="1"/>
</dbReference>
<gene>
    <name evidence="4" type="ORF">S03H2_64477</name>
</gene>
<keyword evidence="1" id="KW-0240">DNA-directed RNA polymerase</keyword>
<dbReference type="GO" id="GO:0000428">
    <property type="term" value="C:DNA-directed RNA polymerase complex"/>
    <property type="evidence" value="ECO:0007669"/>
    <property type="project" value="UniProtKB-KW"/>
</dbReference>
<evidence type="ECO:0000259" key="3">
    <source>
        <dbReference type="Pfam" id="PF01193"/>
    </source>
</evidence>
<name>X1IB33_9ZZZZ</name>
<dbReference type="SUPFAM" id="SSF56553">
    <property type="entry name" value="Insert subdomain of RNA polymerase alpha subunit"/>
    <property type="match status" value="1"/>
</dbReference>
<dbReference type="EMBL" id="BARU01041886">
    <property type="protein sequence ID" value="GAH78907.1"/>
    <property type="molecule type" value="Genomic_DNA"/>
</dbReference>
<sequence>MSHLAVPLIDCVESEDNFGRFVAEPLEKGFGVTLGNALRRVLFGYLPGAAVTQVRIEGIQHEFSVIPHVKEDVIEFLLNVKALRLIPLSDQPGRLTLEVEGEGRVC</sequence>
<evidence type="ECO:0000313" key="4">
    <source>
        <dbReference type="EMBL" id="GAH78907.1"/>
    </source>
</evidence>
<evidence type="ECO:0000256" key="2">
    <source>
        <dbReference type="ARBA" id="ARBA00023163"/>
    </source>
</evidence>
<dbReference type="AlphaFoldDB" id="X1IB33"/>
<feature type="domain" description="DNA-directed RNA polymerase RpoA/D/Rpb3-type" evidence="3">
    <location>
        <begin position="24"/>
        <end position="103"/>
    </location>
</feature>
<dbReference type="InterPro" id="IPR036643">
    <property type="entry name" value="RNApol_insert_sf"/>
</dbReference>
<protein>
    <recommendedName>
        <fullName evidence="3">DNA-directed RNA polymerase RpoA/D/Rpb3-type domain-containing protein</fullName>
    </recommendedName>
</protein>
<dbReference type="SUPFAM" id="SSF55257">
    <property type="entry name" value="RBP11-like subunits of RNA polymerase"/>
    <property type="match status" value="1"/>
</dbReference>
<comment type="caution">
    <text evidence="4">The sequence shown here is derived from an EMBL/GenBank/DDBJ whole genome shotgun (WGS) entry which is preliminary data.</text>
</comment>
<dbReference type="GO" id="GO:0046983">
    <property type="term" value="F:protein dimerization activity"/>
    <property type="evidence" value="ECO:0007669"/>
    <property type="project" value="InterPro"/>
</dbReference>
<dbReference type="InterPro" id="IPR036603">
    <property type="entry name" value="RBP11-like"/>
</dbReference>
<evidence type="ECO:0000256" key="1">
    <source>
        <dbReference type="ARBA" id="ARBA00022478"/>
    </source>
</evidence>
<dbReference type="InterPro" id="IPR011263">
    <property type="entry name" value="DNA-dir_RNA_pol_RpoA/D/Rpb3"/>
</dbReference>
<dbReference type="Gene3D" id="3.30.1360.10">
    <property type="entry name" value="RNA polymerase, RBP11-like subunit"/>
    <property type="match status" value="1"/>
</dbReference>
<feature type="non-terminal residue" evidence="4">
    <location>
        <position position="106"/>
    </location>
</feature>
<reference evidence="4" key="1">
    <citation type="journal article" date="2014" name="Front. Microbiol.">
        <title>High frequency of phylogenetically diverse reductive dehalogenase-homologous genes in deep subseafloor sedimentary metagenomes.</title>
        <authorList>
            <person name="Kawai M."/>
            <person name="Futagami T."/>
            <person name="Toyoda A."/>
            <person name="Takaki Y."/>
            <person name="Nishi S."/>
            <person name="Hori S."/>
            <person name="Arai W."/>
            <person name="Tsubouchi T."/>
            <person name="Morono Y."/>
            <person name="Uchiyama I."/>
            <person name="Ito T."/>
            <person name="Fujiyama A."/>
            <person name="Inagaki F."/>
            <person name="Takami H."/>
        </authorList>
    </citation>
    <scope>NUCLEOTIDE SEQUENCE</scope>
    <source>
        <strain evidence="4">Expedition CK06-06</strain>
    </source>
</reference>
<dbReference type="GO" id="GO:0006351">
    <property type="term" value="P:DNA-templated transcription"/>
    <property type="evidence" value="ECO:0007669"/>
    <property type="project" value="InterPro"/>
</dbReference>
<keyword evidence="2" id="KW-0804">Transcription</keyword>
<proteinExistence type="predicted"/>
<dbReference type="GO" id="GO:0003899">
    <property type="term" value="F:DNA-directed RNA polymerase activity"/>
    <property type="evidence" value="ECO:0007669"/>
    <property type="project" value="InterPro"/>
</dbReference>
<organism evidence="4">
    <name type="scientific">marine sediment metagenome</name>
    <dbReference type="NCBI Taxonomy" id="412755"/>
    <lineage>
        <taxon>unclassified sequences</taxon>
        <taxon>metagenomes</taxon>
        <taxon>ecological metagenomes</taxon>
    </lineage>
</organism>
<accession>X1IB33</accession>